<dbReference type="EMBL" id="CP119313">
    <property type="protein sequence ID" value="WEK19666.1"/>
    <property type="molecule type" value="Genomic_DNA"/>
</dbReference>
<protein>
    <submittedName>
        <fullName evidence="1">Sulfotransferase</fullName>
    </submittedName>
</protein>
<dbReference type="InterPro" id="IPR027417">
    <property type="entry name" value="P-loop_NTPase"/>
</dbReference>
<dbReference type="Proteomes" id="UP001214530">
    <property type="component" value="Chromosome"/>
</dbReference>
<organism evidence="1 2">
    <name type="scientific">Candidatus Pedobacter colombiensis</name>
    <dbReference type="NCBI Taxonomy" id="3121371"/>
    <lineage>
        <taxon>Bacteria</taxon>
        <taxon>Pseudomonadati</taxon>
        <taxon>Bacteroidota</taxon>
        <taxon>Sphingobacteriia</taxon>
        <taxon>Sphingobacteriales</taxon>
        <taxon>Sphingobacteriaceae</taxon>
        <taxon>Pedobacter</taxon>
    </lineage>
</organism>
<sequence>MKFVDISGFGHSGKSVVTDLLKEFKGYNVPHYNFEFNLLRLQGGLIDLQHALIDNWSPIRSDSAIRRFEKLIRRIGPSANIRKPHTLFYANGMNYDAAFNGMFTEISQQYLERIVNYKYISEWPYKLIDDPPLKQFVARLQTKLKFKSQHLTEISVTSLNKVQFILETQNYLSSLFDAIKNPGDTAVVMHNAFEPYNPVSAMNFFSNSKLIVVQRDPRDIYASVTNNHGGYVPKFETSKHWKLKQSMLVVNDLDRFCEQQLVCYNHVVAGSDINILRLRFEDIVLNYESVLEKIYAFLGETKEVHNNKGRFFKPELSMKNIGLWKSSNNMDGIAHIEKVLGEQCYYE</sequence>
<proteinExistence type="predicted"/>
<dbReference type="SUPFAM" id="SSF52540">
    <property type="entry name" value="P-loop containing nucleoside triphosphate hydrolases"/>
    <property type="match status" value="1"/>
</dbReference>
<evidence type="ECO:0000313" key="1">
    <source>
        <dbReference type="EMBL" id="WEK19666.1"/>
    </source>
</evidence>
<dbReference type="AlphaFoldDB" id="A0AAJ6B7M7"/>
<dbReference type="Pfam" id="PF13469">
    <property type="entry name" value="Sulfotransfer_3"/>
    <property type="match status" value="1"/>
</dbReference>
<reference evidence="1" key="1">
    <citation type="submission" date="2023-03" db="EMBL/GenBank/DDBJ databases">
        <title>Andean soil-derived lignocellulolytic bacterial consortium as a source of novel taxa and putative plastic-active enzymes.</title>
        <authorList>
            <person name="Diaz-Garcia L."/>
            <person name="Chuvochina M."/>
            <person name="Feuerriegel G."/>
            <person name="Bunk B."/>
            <person name="Sproer C."/>
            <person name="Streit W.R."/>
            <person name="Rodriguez L.M."/>
            <person name="Overmann J."/>
            <person name="Jimenez D.J."/>
        </authorList>
    </citation>
    <scope>NUCLEOTIDE SEQUENCE</scope>
    <source>
        <strain evidence="1">MAG 3858</strain>
    </source>
</reference>
<dbReference type="Gene3D" id="3.40.50.300">
    <property type="entry name" value="P-loop containing nucleotide triphosphate hydrolases"/>
    <property type="match status" value="1"/>
</dbReference>
<accession>A0AAJ6B7M7</accession>
<evidence type="ECO:0000313" key="2">
    <source>
        <dbReference type="Proteomes" id="UP001214530"/>
    </source>
</evidence>
<name>A0AAJ6B7M7_9SPHI</name>
<gene>
    <name evidence="1" type="ORF">P0Y49_00660</name>
</gene>